<dbReference type="Pfam" id="PF00022">
    <property type="entry name" value="Actin"/>
    <property type="match status" value="1"/>
</dbReference>
<evidence type="ECO:0008006" key="5">
    <source>
        <dbReference type="Google" id="ProtNLM"/>
    </source>
</evidence>
<name>A0A059F0R3_9MICR</name>
<dbReference type="VEuPathDB" id="MicrosporidiaDB:H312_02019"/>
<sequence>MKLTKETVVIDNGTSELRAGYEGNLLLKLSNRYYKSKDKISFSPFQASSEKNMFDNDIITNFENFEVILDYVFRKIELTEPENLILTEKFNNPDFSRKNILENVFELYNFKKLQLGNDAIYSLNHNKVTSPCLLISLSNSMTSFINVNERISNVLNLNFGAKQCKKYIQEMLSTKFSIKKVTEDIRNELLSNLRTCIDYDTECVEIVQSLKENNFTDDYKPTFLISIAEYNEIEKNNSKKGSFKGNLPSKKIKKAVVETQESSGFETEESQDDDDLEKEYNDNIQDEEDSESDEDDEFYDESEEAELEENFEEISEEKDSQEIQNLTTQESIMNNDGKLSKKETIAYFSSLYRFKQRILKDINRLSQNIIKMQEIYEIKTDLPAFIKKTKFQIDSIKETLKQRDNILRELKNKRSYYSLLKNKDLENIKDEKEMEQYDKIIWAENHDNFIGIRKELDDLCVKVRKYEPDYECFEKTSYELVSNLIMERRKIPEVLFEPSILNVNGIGITEVLAQTMSNLVFLTGGFSQIKGLKERIKDEGCSYSKDGNFDVILASDPIYDSFNGATFLDILPTFNSQEYYECGSDYLVKNIEF</sequence>
<dbReference type="Gene3D" id="3.30.420.40">
    <property type="match status" value="2"/>
</dbReference>
<dbReference type="EMBL" id="KK365173">
    <property type="protein sequence ID" value="KCZ80564.1"/>
    <property type="molecule type" value="Genomic_DNA"/>
</dbReference>
<dbReference type="SMART" id="SM00268">
    <property type="entry name" value="ACTIN"/>
    <property type="match status" value="1"/>
</dbReference>
<dbReference type="PANTHER" id="PTHR11937">
    <property type="entry name" value="ACTIN"/>
    <property type="match status" value="1"/>
</dbReference>
<keyword evidence="4" id="KW-1185">Reference proteome</keyword>
<proteinExistence type="inferred from homology"/>
<dbReference type="AlphaFoldDB" id="A0A059F0R3"/>
<comment type="similarity">
    <text evidence="1">Belongs to the actin family.</text>
</comment>
<accession>A0A059F0R3</accession>
<feature type="compositionally biased region" description="Acidic residues" evidence="2">
    <location>
        <begin position="266"/>
        <end position="277"/>
    </location>
</feature>
<dbReference type="HOGENOM" id="CLU_036505_0_0_1"/>
<organism evidence="3 4">
    <name type="scientific">Anncaliia algerae PRA339</name>
    <dbReference type="NCBI Taxonomy" id="1288291"/>
    <lineage>
        <taxon>Eukaryota</taxon>
        <taxon>Fungi</taxon>
        <taxon>Fungi incertae sedis</taxon>
        <taxon>Microsporidia</taxon>
        <taxon>Tubulinosematoidea</taxon>
        <taxon>Tubulinosematidae</taxon>
        <taxon>Anncaliia</taxon>
    </lineage>
</organism>
<reference evidence="4" key="1">
    <citation type="submission" date="2013-02" db="EMBL/GenBank/DDBJ databases">
        <authorList>
            <consortium name="The Broad Institute Genome Sequencing Platform"/>
            <person name="Cuomo C."/>
            <person name="Becnel J."/>
            <person name="Sanscrainte N."/>
            <person name="Walker B."/>
            <person name="Young S.K."/>
            <person name="Zeng Q."/>
            <person name="Gargeya S."/>
            <person name="Fitzgerald M."/>
            <person name="Haas B."/>
            <person name="Abouelleil A."/>
            <person name="Alvarado L."/>
            <person name="Arachchi H.M."/>
            <person name="Berlin A.M."/>
            <person name="Chapman S.B."/>
            <person name="Dewar J."/>
            <person name="Goldberg J."/>
            <person name="Griggs A."/>
            <person name="Gujja S."/>
            <person name="Hansen M."/>
            <person name="Howarth C."/>
            <person name="Imamovic A."/>
            <person name="Larimer J."/>
            <person name="McCowan C."/>
            <person name="Murphy C."/>
            <person name="Neiman D."/>
            <person name="Pearson M."/>
            <person name="Priest M."/>
            <person name="Roberts A."/>
            <person name="Saif S."/>
            <person name="Shea T."/>
            <person name="Sisk P."/>
            <person name="Sykes S."/>
            <person name="Wortman J."/>
            <person name="Nusbaum C."/>
            <person name="Birren B."/>
        </authorList>
    </citation>
    <scope>NUCLEOTIDE SEQUENCE [LARGE SCALE GENOMIC DNA]</scope>
    <source>
        <strain evidence="4">PRA339</strain>
    </source>
</reference>
<dbReference type="InterPro" id="IPR004000">
    <property type="entry name" value="Actin"/>
</dbReference>
<feature type="compositionally biased region" description="Acidic residues" evidence="2">
    <location>
        <begin position="284"/>
        <end position="303"/>
    </location>
</feature>
<feature type="region of interest" description="Disordered" evidence="2">
    <location>
        <begin position="258"/>
        <end position="303"/>
    </location>
</feature>
<dbReference type="OrthoDB" id="7340501at2759"/>
<dbReference type="SUPFAM" id="SSF53067">
    <property type="entry name" value="Actin-like ATPase domain"/>
    <property type="match status" value="2"/>
</dbReference>
<evidence type="ECO:0000256" key="2">
    <source>
        <dbReference type="SAM" id="MobiDB-lite"/>
    </source>
</evidence>
<gene>
    <name evidence="3" type="ORF">H312_02019</name>
</gene>
<evidence type="ECO:0000256" key="1">
    <source>
        <dbReference type="RuleBase" id="RU000487"/>
    </source>
</evidence>
<reference evidence="3 4" key="2">
    <citation type="submission" date="2014-03" db="EMBL/GenBank/DDBJ databases">
        <title>The Genome Sequence of Anncaliia algerae insect isolate PRA339.</title>
        <authorList>
            <consortium name="The Broad Institute Genome Sequencing Platform"/>
            <consortium name="The Broad Institute Genome Sequencing Center for Infectious Disease"/>
            <person name="Cuomo C."/>
            <person name="Becnel J."/>
            <person name="Sanscrainte N."/>
            <person name="Walker B."/>
            <person name="Young S.K."/>
            <person name="Zeng Q."/>
            <person name="Gargeya S."/>
            <person name="Fitzgerald M."/>
            <person name="Haas B."/>
            <person name="Abouelleil A."/>
            <person name="Alvarado L."/>
            <person name="Arachchi H.M."/>
            <person name="Berlin A.M."/>
            <person name="Chapman S.B."/>
            <person name="Dewar J."/>
            <person name="Goldberg J."/>
            <person name="Griggs A."/>
            <person name="Gujja S."/>
            <person name="Hansen M."/>
            <person name="Howarth C."/>
            <person name="Imamovic A."/>
            <person name="Larimer J."/>
            <person name="McCowan C."/>
            <person name="Murphy C."/>
            <person name="Neiman D."/>
            <person name="Pearson M."/>
            <person name="Priest M."/>
            <person name="Roberts A."/>
            <person name="Saif S."/>
            <person name="Shea T."/>
            <person name="Sisk P."/>
            <person name="Sykes S."/>
            <person name="Wortman J."/>
            <person name="Nusbaum C."/>
            <person name="Birren B."/>
        </authorList>
    </citation>
    <scope>NUCLEOTIDE SEQUENCE [LARGE SCALE GENOMIC DNA]</scope>
    <source>
        <strain evidence="3 4">PRA339</strain>
    </source>
</reference>
<protein>
    <recommendedName>
        <fullName evidence="5">Actin-related protein 5</fullName>
    </recommendedName>
</protein>
<evidence type="ECO:0000313" key="3">
    <source>
        <dbReference type="EMBL" id="KCZ80564.1"/>
    </source>
</evidence>
<dbReference type="Proteomes" id="UP000030655">
    <property type="component" value="Unassembled WGS sequence"/>
</dbReference>
<evidence type="ECO:0000313" key="4">
    <source>
        <dbReference type="Proteomes" id="UP000030655"/>
    </source>
</evidence>
<dbReference type="InterPro" id="IPR043129">
    <property type="entry name" value="ATPase_NBD"/>
</dbReference>
<dbReference type="STRING" id="1288291.A0A059F0R3"/>